<dbReference type="AlphaFoldDB" id="A0A0L8CPS1"/>
<sequence length="115" mass="12566">MSQEIDYLLRVDIDGVKVADEKHAIVARVSEWLDTPQGQVWGAPKWGNRLGAYKHEPINETTAAAIENSILLTLPIDVKDAVVQGIAVEPSVNGIDAYKLTIVVNGQTLERGITF</sequence>
<organism evidence="1 4">
    <name type="scientific">Vibrio alginolyticus</name>
    <dbReference type="NCBI Taxonomy" id="663"/>
    <lineage>
        <taxon>Bacteria</taxon>
        <taxon>Pseudomonadati</taxon>
        <taxon>Pseudomonadota</taxon>
        <taxon>Gammaproteobacteria</taxon>
        <taxon>Vibrionales</taxon>
        <taxon>Vibrionaceae</taxon>
        <taxon>Vibrio</taxon>
    </lineage>
</organism>
<evidence type="ECO:0000313" key="1">
    <source>
        <dbReference type="EMBL" id="EGQ9137020.1"/>
    </source>
</evidence>
<evidence type="ECO:0000313" key="2">
    <source>
        <dbReference type="EMBL" id="NOI11835.1"/>
    </source>
</evidence>
<dbReference type="Proteomes" id="UP000714625">
    <property type="component" value="Unassembled WGS sequence"/>
</dbReference>
<dbReference type="EMBL" id="AAXMUW010000043">
    <property type="protein sequence ID" value="EGQ9137020.1"/>
    <property type="molecule type" value="Genomic_DNA"/>
</dbReference>
<evidence type="ECO:0000313" key="3">
    <source>
        <dbReference type="Proteomes" id="UP000532247"/>
    </source>
</evidence>
<evidence type="ECO:0000313" key="4">
    <source>
        <dbReference type="Proteomes" id="UP000714625"/>
    </source>
</evidence>
<dbReference type="Gene3D" id="3.10.450.40">
    <property type="match status" value="1"/>
</dbReference>
<comment type="caution">
    <text evidence="1">The sequence shown here is derived from an EMBL/GenBank/DDBJ whole genome shotgun (WGS) entry which is preliminary data.</text>
</comment>
<dbReference type="EMBL" id="VTYF01000023">
    <property type="protein sequence ID" value="NOI11835.1"/>
    <property type="molecule type" value="Genomic_DNA"/>
</dbReference>
<reference evidence="1" key="2">
    <citation type="submission" date="2019-11" db="EMBL/GenBank/DDBJ databases">
        <authorList>
            <consortium name="PulseNet: The National Subtyping Network for Foodborne Disease Surveillance"/>
            <person name="Tarr C.L."/>
            <person name="Trees E."/>
            <person name="Katz L.S."/>
            <person name="Carleton-Romer H.A."/>
            <person name="Stroika S."/>
            <person name="Kucerova Z."/>
            <person name="Roache K.F."/>
            <person name="Sabol A.L."/>
            <person name="Besser J."/>
            <person name="Gerner-Smidt P."/>
        </authorList>
    </citation>
    <scope>NUCLEOTIDE SEQUENCE</scope>
    <source>
        <strain evidence="1">PNUSAV001129</strain>
    </source>
</reference>
<protein>
    <submittedName>
        <fullName evidence="1">Uncharacterized protein</fullName>
    </submittedName>
</protein>
<gene>
    <name evidence="2" type="ORF">F0254_23755</name>
    <name evidence="1" type="ORF">GHY86_17965</name>
</gene>
<dbReference type="SUPFAM" id="SSF160719">
    <property type="entry name" value="gpW/gp25-like"/>
    <property type="match status" value="1"/>
</dbReference>
<dbReference type="Proteomes" id="UP000532247">
    <property type="component" value="Unassembled WGS sequence"/>
</dbReference>
<name>A0A0L8CPS1_VIBAL</name>
<accession>A0A0L8CPS1</accession>
<dbReference type="OrthoDB" id="5883820at2"/>
<proteinExistence type="predicted"/>
<reference evidence="2 3" key="1">
    <citation type="submission" date="2019-09" db="EMBL/GenBank/DDBJ databases">
        <title>Draft genome sequencing and comparative genomics of hatchery-associated Vibrios.</title>
        <authorList>
            <person name="Kehlet-Delgado H."/>
            <person name="Mueller R.S."/>
        </authorList>
    </citation>
    <scope>NUCLEOTIDE SEQUENCE [LARGE SCALE GENOMIC DNA]</scope>
    <source>
        <strain evidence="2 3">081416A</strain>
    </source>
</reference>
<dbReference type="RefSeq" id="WP_033905435.1">
    <property type="nucleotide sequence ID" value="NZ_CP013486.1"/>
</dbReference>